<name>A0A382JGM3_9ZZZZ</name>
<dbReference type="InterPro" id="IPR015946">
    <property type="entry name" value="KH_dom-like_a/b"/>
</dbReference>
<dbReference type="EMBL" id="UINC01074031">
    <property type="protein sequence ID" value="SVC10849.1"/>
    <property type="molecule type" value="Genomic_DNA"/>
</dbReference>
<proteinExistence type="predicted"/>
<organism evidence="2">
    <name type="scientific">marine metagenome</name>
    <dbReference type="NCBI Taxonomy" id="408172"/>
    <lineage>
        <taxon>unclassified sequences</taxon>
        <taxon>metagenomes</taxon>
        <taxon>ecological metagenomes</taxon>
    </lineage>
</organism>
<reference evidence="2" key="1">
    <citation type="submission" date="2018-05" db="EMBL/GenBank/DDBJ databases">
        <authorList>
            <person name="Lanie J.A."/>
            <person name="Ng W.-L."/>
            <person name="Kazmierczak K.M."/>
            <person name="Andrzejewski T.M."/>
            <person name="Davidsen T.M."/>
            <person name="Wayne K.J."/>
            <person name="Tettelin H."/>
            <person name="Glass J.I."/>
            <person name="Rusch D."/>
            <person name="Podicherti R."/>
            <person name="Tsui H.-C.T."/>
            <person name="Winkler M.E."/>
        </authorList>
    </citation>
    <scope>NUCLEOTIDE SEQUENCE</scope>
</reference>
<accession>A0A382JGM3</accession>
<feature type="non-terminal residue" evidence="2">
    <location>
        <position position="128"/>
    </location>
</feature>
<dbReference type="Pfam" id="PF17214">
    <property type="entry name" value="KH_TffA"/>
    <property type="match status" value="1"/>
</dbReference>
<feature type="domain" description="Transcription termination factor FttA KH" evidence="1">
    <location>
        <begin position="5"/>
        <end position="68"/>
    </location>
</feature>
<dbReference type="Gene3D" id="3.30.300.20">
    <property type="match status" value="1"/>
</dbReference>
<dbReference type="InterPro" id="IPR033769">
    <property type="entry name" value="TffA_KH"/>
</dbReference>
<evidence type="ECO:0000259" key="1">
    <source>
        <dbReference type="Pfam" id="PF17214"/>
    </source>
</evidence>
<dbReference type="AlphaFoldDB" id="A0A382JGM3"/>
<sequence>MRLTFQQVKKKIESMVPSGIDYEVDLEAASIAITTSEPEAFSGQDSLASKIAKTIKRRIEIRPSADILMDAKDAEAKIIEMLPDEAGLKRVYFDGAISECTIVCDDPGVAVGPKGASIRGIRDEIGWI</sequence>
<protein>
    <recommendedName>
        <fullName evidence="1">Transcription termination factor FttA KH domain-containing protein</fullName>
    </recommendedName>
</protein>
<evidence type="ECO:0000313" key="2">
    <source>
        <dbReference type="EMBL" id="SVC10849.1"/>
    </source>
</evidence>
<gene>
    <name evidence="2" type="ORF">METZ01_LOCUS263703</name>
</gene>
<dbReference type="Gene3D" id="3.30.300.230">
    <property type="match status" value="1"/>
</dbReference>